<evidence type="ECO:0000313" key="1">
    <source>
        <dbReference type="EMBL" id="GAN34331.1"/>
    </source>
</evidence>
<sequence>MDQWFRVYFRDQLAIDRTNALSNLPLLEEIVLARNLAQHPECITTLQIQQSDRDAGKYPRSFFAGEIEMKLFGGDQAQDELVRPWRLNVTKERLLTAVNEVDRFCSWIEDALRRWPGQLEQSAT</sequence>
<dbReference type="Proteomes" id="UP000032309">
    <property type="component" value="Unassembled WGS sequence"/>
</dbReference>
<protein>
    <submittedName>
        <fullName evidence="1">Uncharacterized protein</fullName>
    </submittedName>
</protein>
<gene>
    <name evidence="1" type="ORF">BROSI_A2867</name>
</gene>
<accession>A0ABQ0JZY7</accession>
<name>A0ABQ0JZY7_9BACT</name>
<proteinExistence type="predicted"/>
<organism evidence="1 2">
    <name type="scientific">Candidatus Brocadia sinica JPN1</name>
    <dbReference type="NCBI Taxonomy" id="1197129"/>
    <lineage>
        <taxon>Bacteria</taxon>
        <taxon>Pseudomonadati</taxon>
        <taxon>Planctomycetota</taxon>
        <taxon>Candidatus Brocadiia</taxon>
        <taxon>Candidatus Brocadiales</taxon>
        <taxon>Candidatus Brocadiaceae</taxon>
        <taxon>Candidatus Brocadia</taxon>
    </lineage>
</organism>
<comment type="caution">
    <text evidence="1">The sequence shown here is derived from an EMBL/GenBank/DDBJ whole genome shotgun (WGS) entry which is preliminary data.</text>
</comment>
<reference evidence="2" key="1">
    <citation type="journal article" date="2015" name="Genome Announc.">
        <title>Draft Genome Sequence of an Anaerobic Ammonium-Oxidizing Bacterium, "Candidatus Brocadia sinica".</title>
        <authorList>
            <person name="Oshiki M."/>
            <person name="Shinyako-Hata K."/>
            <person name="Satoh H."/>
            <person name="Okabe S."/>
        </authorList>
    </citation>
    <scope>NUCLEOTIDE SEQUENCE [LARGE SCALE GENOMIC DNA]</scope>
    <source>
        <strain evidence="2">JPN1</strain>
    </source>
</reference>
<dbReference type="EMBL" id="BAFN01000001">
    <property type="protein sequence ID" value="GAN34331.1"/>
    <property type="molecule type" value="Genomic_DNA"/>
</dbReference>
<evidence type="ECO:0000313" key="2">
    <source>
        <dbReference type="Proteomes" id="UP000032309"/>
    </source>
</evidence>
<keyword evidence="2" id="KW-1185">Reference proteome</keyword>